<sequence length="380" mass="40534">MEGLAKVYARLCRSAKVPHMRARLSDIAQQAEVSEATVSRVLNDRPGVAPETRQAVLTALDVLGYERPARLRKRSAGLVGLVVPELDNPIFPAFAQIIESALAPTGYTPVLCTQTPGGVREDEYVEMLLDRQVSGIVFVSGLHADTAADHDRYRTLLARPLPIVMINGYAPGIPAPFVSCDDRESAELAVAHLVALGHRRIGLITGPDRFVPVQRKVAGYKAAMGRLTDIAEDELTELTELSLFGVEGGEAAAGRLIERGVTGLVCGSDLMALGAIRAARQRGLSVPGDISVVGYDDSPLMAFTDPPLTTVRQPVAAMAVAAVRALVDEINGHPSPNSEYLFRPELVVRGSTAVTRPVDPPKRQRPATPSSPTPSLPIPA</sequence>
<dbReference type="SUPFAM" id="SSF53822">
    <property type="entry name" value="Periplasmic binding protein-like I"/>
    <property type="match status" value="1"/>
</dbReference>
<keyword evidence="1" id="KW-0805">Transcription regulation</keyword>
<dbReference type="EMBL" id="FMCQ01000001">
    <property type="protein sequence ID" value="SCE70224.1"/>
    <property type="molecule type" value="Genomic_DNA"/>
</dbReference>
<dbReference type="PANTHER" id="PTHR30146:SF153">
    <property type="entry name" value="LACTOSE OPERON REPRESSOR"/>
    <property type="match status" value="1"/>
</dbReference>
<proteinExistence type="predicted"/>
<feature type="region of interest" description="Disordered" evidence="4">
    <location>
        <begin position="352"/>
        <end position="380"/>
    </location>
</feature>
<dbReference type="InterPro" id="IPR000843">
    <property type="entry name" value="HTH_LacI"/>
</dbReference>
<organism evidence="6 7">
    <name type="scientific">Micromonospora tulbaghiae</name>
    <dbReference type="NCBI Taxonomy" id="479978"/>
    <lineage>
        <taxon>Bacteria</taxon>
        <taxon>Bacillati</taxon>
        <taxon>Actinomycetota</taxon>
        <taxon>Actinomycetes</taxon>
        <taxon>Micromonosporales</taxon>
        <taxon>Micromonosporaceae</taxon>
        <taxon>Micromonospora</taxon>
    </lineage>
</organism>
<dbReference type="InterPro" id="IPR028082">
    <property type="entry name" value="Peripla_BP_I"/>
</dbReference>
<keyword evidence="7" id="KW-1185">Reference proteome</keyword>
<dbReference type="CDD" id="cd01392">
    <property type="entry name" value="HTH_LacI"/>
    <property type="match status" value="1"/>
</dbReference>
<dbReference type="PANTHER" id="PTHR30146">
    <property type="entry name" value="LACI-RELATED TRANSCRIPTIONAL REPRESSOR"/>
    <property type="match status" value="1"/>
</dbReference>
<evidence type="ECO:0000256" key="3">
    <source>
        <dbReference type="ARBA" id="ARBA00023163"/>
    </source>
</evidence>
<evidence type="ECO:0000256" key="2">
    <source>
        <dbReference type="ARBA" id="ARBA00023125"/>
    </source>
</evidence>
<gene>
    <name evidence="6" type="ORF">GA0070562_1895</name>
</gene>
<protein>
    <submittedName>
        <fullName evidence="6">Transcriptional regulator, LacI family</fullName>
    </submittedName>
</protein>
<comment type="caution">
    <text evidence="6">The sequence shown here is derived from an EMBL/GenBank/DDBJ whole genome shotgun (WGS) entry which is preliminary data.</text>
</comment>
<name>A0ABY0KGU5_9ACTN</name>
<evidence type="ECO:0000256" key="1">
    <source>
        <dbReference type="ARBA" id="ARBA00023015"/>
    </source>
</evidence>
<dbReference type="Pfam" id="PF13377">
    <property type="entry name" value="Peripla_BP_3"/>
    <property type="match status" value="1"/>
</dbReference>
<dbReference type="Gene3D" id="1.10.260.40">
    <property type="entry name" value="lambda repressor-like DNA-binding domains"/>
    <property type="match status" value="1"/>
</dbReference>
<dbReference type="Gene3D" id="3.40.50.2300">
    <property type="match status" value="2"/>
</dbReference>
<dbReference type="InterPro" id="IPR010982">
    <property type="entry name" value="Lambda_DNA-bd_dom_sf"/>
</dbReference>
<evidence type="ECO:0000313" key="7">
    <source>
        <dbReference type="Proteomes" id="UP000199405"/>
    </source>
</evidence>
<keyword evidence="3" id="KW-0804">Transcription</keyword>
<reference evidence="6 7" key="1">
    <citation type="submission" date="2016-06" db="EMBL/GenBank/DDBJ databases">
        <authorList>
            <person name="Varghese N."/>
            <person name="Submissions Spin"/>
        </authorList>
    </citation>
    <scope>NUCLEOTIDE SEQUENCE [LARGE SCALE GENOMIC DNA]</scope>
    <source>
        <strain evidence="6 7">DSM 45142</strain>
    </source>
</reference>
<feature type="domain" description="HTH lacI-type" evidence="5">
    <location>
        <begin position="22"/>
        <end position="77"/>
    </location>
</feature>
<keyword evidence="2" id="KW-0238">DNA-binding</keyword>
<feature type="compositionally biased region" description="Pro residues" evidence="4">
    <location>
        <begin position="369"/>
        <end position="380"/>
    </location>
</feature>
<dbReference type="Proteomes" id="UP000199405">
    <property type="component" value="Unassembled WGS sequence"/>
</dbReference>
<dbReference type="PROSITE" id="PS00356">
    <property type="entry name" value="HTH_LACI_1"/>
    <property type="match status" value="1"/>
</dbReference>
<evidence type="ECO:0000259" key="5">
    <source>
        <dbReference type="PROSITE" id="PS50932"/>
    </source>
</evidence>
<dbReference type="Pfam" id="PF00356">
    <property type="entry name" value="LacI"/>
    <property type="match status" value="1"/>
</dbReference>
<dbReference type="SMART" id="SM00354">
    <property type="entry name" value="HTH_LACI"/>
    <property type="match status" value="1"/>
</dbReference>
<dbReference type="PROSITE" id="PS50932">
    <property type="entry name" value="HTH_LACI_2"/>
    <property type="match status" value="1"/>
</dbReference>
<accession>A0ABY0KGU5</accession>
<evidence type="ECO:0000313" key="6">
    <source>
        <dbReference type="EMBL" id="SCE70224.1"/>
    </source>
</evidence>
<dbReference type="InterPro" id="IPR046335">
    <property type="entry name" value="LacI/GalR-like_sensor"/>
</dbReference>
<evidence type="ECO:0000256" key="4">
    <source>
        <dbReference type="SAM" id="MobiDB-lite"/>
    </source>
</evidence>
<dbReference type="SUPFAM" id="SSF47413">
    <property type="entry name" value="lambda repressor-like DNA-binding domains"/>
    <property type="match status" value="1"/>
</dbReference>